<comment type="caution">
    <text evidence="4">The sequence shown here is derived from an EMBL/GenBank/DDBJ whole genome shotgun (WGS) entry which is preliminary data.</text>
</comment>
<evidence type="ECO:0000313" key="5">
    <source>
        <dbReference type="Proteomes" id="UP000317650"/>
    </source>
</evidence>
<keyword evidence="5" id="KW-1185">Reference proteome</keyword>
<dbReference type="GO" id="GO:0009570">
    <property type="term" value="C:chloroplast stroma"/>
    <property type="evidence" value="ECO:0007669"/>
    <property type="project" value="TreeGrafter"/>
</dbReference>
<dbReference type="InterPro" id="IPR008979">
    <property type="entry name" value="Galactose-bd-like_sf"/>
</dbReference>
<dbReference type="InterPro" id="IPR036291">
    <property type="entry name" value="NAD(P)-bd_dom_sf"/>
</dbReference>
<evidence type="ECO:0000256" key="1">
    <source>
        <dbReference type="ARBA" id="ARBA00007884"/>
    </source>
</evidence>
<dbReference type="PANTHER" id="PTHR13194:SF19">
    <property type="entry name" value="NAD(P)-BINDING ROSSMANN-FOLD SUPERFAMILY PROTEIN"/>
    <property type="match status" value="1"/>
</dbReference>
<dbReference type="FunFam" id="3.40.50.720:FF:000377">
    <property type="entry name" value="NAD(P)-binding Rossmann-fold superfamily protein"/>
    <property type="match status" value="1"/>
</dbReference>
<dbReference type="Pfam" id="PF13460">
    <property type="entry name" value="NAD_binding_10"/>
    <property type="match status" value="1"/>
</dbReference>
<sequence>MECCCGLSLRSSASALLSPQGISSSYTSKRNSDDLHHQMLPLRAKQFVPLTYRSDLCLYKEASSSLEYSRTYKGVIFAEPGRHAWNFGRFVRTLYFFNSPNPPKFVEAALIDKLSSQSSTEPIKKMETSGVVLVAGATGGVGRKVVDILRNKGFPVRALVRNKEKARAMLGPNVDLILGDITKMETLSPEYFKGVRKVINTVSVIVGPKEGDTPDRAKYSQGIKFFEPEIKGDSPEKVEYVGMQNLINAVKNSIGLQDRKLLFGFKGNITGKLVWGALDDVVMGGVSESGFQVDPKGKEDGGPTGLFKGVVSTANNGGFTSIRTKYDGIEMRVKGDGRRYKLILRTSSDWDTVGYTASFDTTKEQWQTIKLPFSSFRPIFRARTVVDAAPFDPSNIISLQAYILVQLMYSKFEYDGKLNPTFVEGSFQLPFSSIRAYINEPITPRFHSSL</sequence>
<evidence type="ECO:0000259" key="3">
    <source>
        <dbReference type="Pfam" id="PF13460"/>
    </source>
</evidence>
<dbReference type="InterPro" id="IPR013857">
    <property type="entry name" value="NADH-UbQ_OxRdtase-assoc_prot30"/>
</dbReference>
<accession>A0A4S8JJ18</accession>
<dbReference type="PANTHER" id="PTHR13194">
    <property type="entry name" value="COMPLEX I INTERMEDIATE-ASSOCIATED PROTEIN 30"/>
    <property type="match status" value="1"/>
</dbReference>
<comment type="similarity">
    <text evidence="1">Belongs to the CIA30 family.</text>
</comment>
<dbReference type="Gene3D" id="3.40.50.720">
    <property type="entry name" value="NAD(P)-binding Rossmann-like Domain"/>
    <property type="match status" value="1"/>
</dbReference>
<gene>
    <name evidence="4" type="ORF">C4D60_Mb07t19740</name>
</gene>
<feature type="domain" description="NADH:ubiquinone oxidoreductase intermediate-associated protein 30" evidence="2">
    <location>
        <begin position="275"/>
        <end position="429"/>
    </location>
</feature>
<name>A0A4S8JJ18_MUSBA</name>
<evidence type="ECO:0000313" key="4">
    <source>
        <dbReference type="EMBL" id="THU61102.1"/>
    </source>
</evidence>
<dbReference type="SUPFAM" id="SSF51735">
    <property type="entry name" value="NAD(P)-binding Rossmann-fold domains"/>
    <property type="match status" value="1"/>
</dbReference>
<dbReference type="EMBL" id="PYDT01000005">
    <property type="protein sequence ID" value="THU61102.1"/>
    <property type="molecule type" value="Genomic_DNA"/>
</dbReference>
<reference evidence="4 5" key="1">
    <citation type="journal article" date="2019" name="Nat. Plants">
        <title>Genome sequencing of Musa balbisiana reveals subgenome evolution and function divergence in polyploid bananas.</title>
        <authorList>
            <person name="Yao X."/>
        </authorList>
    </citation>
    <scope>NUCLEOTIDE SEQUENCE [LARGE SCALE GENOMIC DNA]</scope>
    <source>
        <strain evidence="5">cv. DH-PKW</strain>
        <tissue evidence="4">Leaves</tissue>
    </source>
</reference>
<organism evidence="4 5">
    <name type="scientific">Musa balbisiana</name>
    <name type="common">Banana</name>
    <dbReference type="NCBI Taxonomy" id="52838"/>
    <lineage>
        <taxon>Eukaryota</taxon>
        <taxon>Viridiplantae</taxon>
        <taxon>Streptophyta</taxon>
        <taxon>Embryophyta</taxon>
        <taxon>Tracheophyta</taxon>
        <taxon>Spermatophyta</taxon>
        <taxon>Magnoliopsida</taxon>
        <taxon>Liliopsida</taxon>
        <taxon>Zingiberales</taxon>
        <taxon>Musaceae</taxon>
        <taxon>Musa</taxon>
    </lineage>
</organism>
<dbReference type="InterPro" id="IPR039131">
    <property type="entry name" value="NDUFAF1"/>
</dbReference>
<feature type="domain" description="NAD(P)-binding" evidence="3">
    <location>
        <begin position="136"/>
        <end position="209"/>
    </location>
</feature>
<evidence type="ECO:0008006" key="6">
    <source>
        <dbReference type="Google" id="ProtNLM"/>
    </source>
</evidence>
<dbReference type="SUPFAM" id="SSF49785">
    <property type="entry name" value="Galactose-binding domain-like"/>
    <property type="match status" value="1"/>
</dbReference>
<dbReference type="Pfam" id="PF08547">
    <property type="entry name" value="CIA30"/>
    <property type="match status" value="1"/>
</dbReference>
<proteinExistence type="inferred from homology"/>
<dbReference type="STRING" id="52838.A0A4S8JJ18"/>
<dbReference type="AlphaFoldDB" id="A0A4S8JJ18"/>
<evidence type="ECO:0000259" key="2">
    <source>
        <dbReference type="Pfam" id="PF08547"/>
    </source>
</evidence>
<dbReference type="GO" id="GO:0051082">
    <property type="term" value="F:unfolded protein binding"/>
    <property type="evidence" value="ECO:0007669"/>
    <property type="project" value="TreeGrafter"/>
</dbReference>
<dbReference type="InterPro" id="IPR016040">
    <property type="entry name" value="NAD(P)-bd_dom"/>
</dbReference>
<dbReference type="Proteomes" id="UP000317650">
    <property type="component" value="Chromosome 7"/>
</dbReference>
<dbReference type="GO" id="GO:0010257">
    <property type="term" value="P:NADH dehydrogenase complex assembly"/>
    <property type="evidence" value="ECO:0007669"/>
    <property type="project" value="TreeGrafter"/>
</dbReference>
<protein>
    <recommendedName>
        <fullName evidence="6">NADH:ubiquinone oxidoreductase intermediate-associated protein 30 domain-containing protein</fullName>
    </recommendedName>
</protein>